<evidence type="ECO:0000313" key="2">
    <source>
        <dbReference type="EMBL" id="MFD1465756.1"/>
    </source>
</evidence>
<keyword evidence="1" id="KW-0472">Membrane</keyword>
<dbReference type="PROSITE" id="PS51257">
    <property type="entry name" value="PROKAR_LIPOPROTEIN"/>
    <property type="match status" value="1"/>
</dbReference>
<evidence type="ECO:0000256" key="1">
    <source>
        <dbReference type="SAM" id="Phobius"/>
    </source>
</evidence>
<reference evidence="3" key="1">
    <citation type="journal article" date="2019" name="Int. J. Syst. Evol. Microbiol.">
        <title>The Global Catalogue of Microorganisms (GCM) 10K type strain sequencing project: providing services to taxonomists for standard genome sequencing and annotation.</title>
        <authorList>
            <consortium name="The Broad Institute Genomics Platform"/>
            <consortium name="The Broad Institute Genome Sequencing Center for Infectious Disease"/>
            <person name="Wu L."/>
            <person name="Ma J."/>
        </authorList>
    </citation>
    <scope>NUCLEOTIDE SEQUENCE [LARGE SCALE GENOMIC DNA]</scope>
    <source>
        <strain evidence="3">CCM 8951</strain>
    </source>
</reference>
<gene>
    <name evidence="2" type="ORF">ACFQ4L_06745</name>
</gene>
<feature type="transmembrane region" description="Helical" evidence="1">
    <location>
        <begin position="90"/>
        <end position="107"/>
    </location>
</feature>
<evidence type="ECO:0000313" key="3">
    <source>
        <dbReference type="Proteomes" id="UP001597244"/>
    </source>
</evidence>
<keyword evidence="1" id="KW-1133">Transmembrane helix</keyword>
<sequence length="116" mass="13772">MKKIKALVTSPAFMLVVGVAISCFVLPLLSNLFGVSKAHRILYLFLVIDPLIAFLISWFIRHYQLNFFWLFLFPAAFAISVWWRFAKYNYWLAGIYLVLSLIFYLLIPRRHHQFRV</sequence>
<accession>A0ABW4DQN9</accession>
<dbReference type="RefSeq" id="WP_125578730.1">
    <property type="nucleotide sequence ID" value="NZ_JBHTOF010000080.1"/>
</dbReference>
<dbReference type="Proteomes" id="UP001597244">
    <property type="component" value="Unassembled WGS sequence"/>
</dbReference>
<evidence type="ECO:0008006" key="4">
    <source>
        <dbReference type="Google" id="ProtNLM"/>
    </source>
</evidence>
<organism evidence="2 3">
    <name type="scientific">Lapidilactobacillus mulanensis</name>
    <dbReference type="NCBI Taxonomy" id="2485999"/>
    <lineage>
        <taxon>Bacteria</taxon>
        <taxon>Bacillati</taxon>
        <taxon>Bacillota</taxon>
        <taxon>Bacilli</taxon>
        <taxon>Lactobacillales</taxon>
        <taxon>Lactobacillaceae</taxon>
        <taxon>Lapidilactobacillus</taxon>
    </lineage>
</organism>
<protein>
    <recommendedName>
        <fullName evidence="4">Lipoprotein</fullName>
    </recommendedName>
</protein>
<keyword evidence="3" id="KW-1185">Reference proteome</keyword>
<name>A0ABW4DQN9_9LACO</name>
<keyword evidence="1" id="KW-0812">Transmembrane</keyword>
<feature type="transmembrane region" description="Helical" evidence="1">
    <location>
        <begin position="41"/>
        <end position="60"/>
    </location>
</feature>
<comment type="caution">
    <text evidence="2">The sequence shown here is derived from an EMBL/GenBank/DDBJ whole genome shotgun (WGS) entry which is preliminary data.</text>
</comment>
<feature type="transmembrane region" description="Helical" evidence="1">
    <location>
        <begin position="67"/>
        <end position="84"/>
    </location>
</feature>
<proteinExistence type="predicted"/>
<dbReference type="EMBL" id="JBHTOF010000080">
    <property type="protein sequence ID" value="MFD1465756.1"/>
    <property type="molecule type" value="Genomic_DNA"/>
</dbReference>
<feature type="transmembrane region" description="Helical" evidence="1">
    <location>
        <begin position="12"/>
        <end position="29"/>
    </location>
</feature>